<sequence length="103" mass="11357">MSVGSTITTYVFSGFKVLAEYTGAAPALSREYIYAGGSLLATLDSSCTPAYRHMDHLSARLETDAGGNVTRTFGQFPYGETWYETGNVSRWKFTRRVAHAFRG</sequence>
<name>A0A932EP07_9BACT</name>
<protein>
    <submittedName>
        <fullName evidence="1">Uncharacterized protein</fullName>
    </submittedName>
</protein>
<evidence type="ECO:0000313" key="2">
    <source>
        <dbReference type="Proteomes" id="UP000779809"/>
    </source>
</evidence>
<dbReference type="Proteomes" id="UP000779809">
    <property type="component" value="Unassembled WGS sequence"/>
</dbReference>
<dbReference type="AlphaFoldDB" id="A0A932EP07"/>
<evidence type="ECO:0000313" key="1">
    <source>
        <dbReference type="EMBL" id="MBI2677892.1"/>
    </source>
</evidence>
<comment type="caution">
    <text evidence="1">The sequence shown here is derived from an EMBL/GenBank/DDBJ whole genome shotgun (WGS) entry which is preliminary data.</text>
</comment>
<proteinExistence type="predicted"/>
<dbReference type="EMBL" id="JACPNR010000005">
    <property type="protein sequence ID" value="MBI2677892.1"/>
    <property type="molecule type" value="Genomic_DNA"/>
</dbReference>
<organism evidence="1 2">
    <name type="scientific">Candidatus Korobacter versatilis</name>
    <dbReference type="NCBI Taxonomy" id="658062"/>
    <lineage>
        <taxon>Bacteria</taxon>
        <taxon>Pseudomonadati</taxon>
        <taxon>Acidobacteriota</taxon>
        <taxon>Terriglobia</taxon>
        <taxon>Terriglobales</taxon>
        <taxon>Candidatus Korobacteraceae</taxon>
        <taxon>Candidatus Korobacter</taxon>
    </lineage>
</organism>
<dbReference type="Gene3D" id="2.180.10.10">
    <property type="entry name" value="RHS repeat-associated core"/>
    <property type="match status" value="1"/>
</dbReference>
<gene>
    <name evidence="1" type="ORF">HYX28_03840</name>
</gene>
<accession>A0A932EP07</accession>
<reference evidence="1" key="1">
    <citation type="submission" date="2020-07" db="EMBL/GenBank/DDBJ databases">
        <title>Huge and variable diversity of episymbiotic CPR bacteria and DPANN archaea in groundwater ecosystems.</title>
        <authorList>
            <person name="He C.Y."/>
            <person name="Keren R."/>
            <person name="Whittaker M."/>
            <person name="Farag I.F."/>
            <person name="Doudna J."/>
            <person name="Cate J.H.D."/>
            <person name="Banfield J.F."/>
        </authorList>
    </citation>
    <scope>NUCLEOTIDE SEQUENCE</scope>
    <source>
        <strain evidence="1">NC_groundwater_580_Pr5_B-0.1um_64_19</strain>
    </source>
</reference>